<evidence type="ECO:0000313" key="4">
    <source>
        <dbReference type="Proteomes" id="UP000315439"/>
    </source>
</evidence>
<dbReference type="InterPro" id="IPR011055">
    <property type="entry name" value="Dup_hybrid_motif"/>
</dbReference>
<gene>
    <name evidence="3" type="ORF">FLL46_02910</name>
</gene>
<feature type="domain" description="M23ase beta-sheet core" evidence="2">
    <location>
        <begin position="208"/>
        <end position="301"/>
    </location>
</feature>
<feature type="transmembrane region" description="Helical" evidence="1">
    <location>
        <begin position="21"/>
        <end position="45"/>
    </location>
</feature>
<proteinExistence type="predicted"/>
<dbReference type="Pfam" id="PF01551">
    <property type="entry name" value="Peptidase_M23"/>
    <property type="match status" value="1"/>
</dbReference>
<dbReference type="SUPFAM" id="SSF51261">
    <property type="entry name" value="Duplicated hybrid motif"/>
    <property type="match status" value="1"/>
</dbReference>
<keyword evidence="1" id="KW-1133">Transmembrane helix</keyword>
<evidence type="ECO:0000256" key="1">
    <source>
        <dbReference type="SAM" id="Phobius"/>
    </source>
</evidence>
<dbReference type="RefSeq" id="WP_142891904.1">
    <property type="nucleotide sequence ID" value="NZ_ML660160.1"/>
</dbReference>
<organism evidence="3 4">
    <name type="scientific">Aliikangiella coralliicola</name>
    <dbReference type="NCBI Taxonomy" id="2592383"/>
    <lineage>
        <taxon>Bacteria</taxon>
        <taxon>Pseudomonadati</taxon>
        <taxon>Pseudomonadota</taxon>
        <taxon>Gammaproteobacteria</taxon>
        <taxon>Oceanospirillales</taxon>
        <taxon>Pleioneaceae</taxon>
        <taxon>Aliikangiella</taxon>
    </lineage>
</organism>
<sequence>MSITILQRSPQGMRSVKLKNRYVYSLLSLFILFPTATAVGGYYFASQRAEMAEVEQVTIDNWKRELSNQWRELDMAKRSSQQQLNALTAKLGMMQAHIRRLDAAGERIVSIAGLDAKEFNFDDAPAIGGPEKATASDTADIPQLLDALNEIDNQLDSRQQQLSVLESLLMDKHMGVERYISGRPIKKGWMSSYYGERNDPFTGKPAWHGGIDFAGKEGASIHATAAGVVSWVGDRYGYGLLIEINHGDGLVTRYGHNKKALVKKGDVVSKGQAISKMGNTGRSTGAHVHYEVLKNGRNVNPLPYVNRRAKG</sequence>
<keyword evidence="1" id="KW-0472">Membrane</keyword>
<evidence type="ECO:0000313" key="3">
    <source>
        <dbReference type="EMBL" id="TQV89840.1"/>
    </source>
</evidence>
<dbReference type="OrthoDB" id="9805070at2"/>
<reference evidence="3 4" key="1">
    <citation type="submission" date="2019-07" db="EMBL/GenBank/DDBJ databases">
        <title>Draft genome for Aliikangiella sp. M105.</title>
        <authorList>
            <person name="Wang G."/>
        </authorList>
    </citation>
    <scope>NUCLEOTIDE SEQUENCE [LARGE SCALE GENOMIC DNA]</scope>
    <source>
        <strain evidence="3 4">M105</strain>
    </source>
</reference>
<evidence type="ECO:0000259" key="2">
    <source>
        <dbReference type="Pfam" id="PF01551"/>
    </source>
</evidence>
<dbReference type="Proteomes" id="UP000315439">
    <property type="component" value="Unassembled WGS sequence"/>
</dbReference>
<keyword evidence="1" id="KW-0812">Transmembrane</keyword>
<name>A0A545UK48_9GAMM</name>
<dbReference type="Gene3D" id="2.70.70.10">
    <property type="entry name" value="Glucose Permease (Domain IIA)"/>
    <property type="match status" value="1"/>
</dbReference>
<dbReference type="EMBL" id="VIKS01000001">
    <property type="protein sequence ID" value="TQV89840.1"/>
    <property type="molecule type" value="Genomic_DNA"/>
</dbReference>
<dbReference type="AlphaFoldDB" id="A0A545UK48"/>
<dbReference type="PANTHER" id="PTHR21666:SF291">
    <property type="entry name" value="STAGE II SPORULATION PROTEIN Q"/>
    <property type="match status" value="1"/>
</dbReference>
<keyword evidence="4" id="KW-1185">Reference proteome</keyword>
<dbReference type="GO" id="GO:0004222">
    <property type="term" value="F:metalloendopeptidase activity"/>
    <property type="evidence" value="ECO:0007669"/>
    <property type="project" value="TreeGrafter"/>
</dbReference>
<protein>
    <submittedName>
        <fullName evidence="3">M23 family metallopeptidase</fullName>
    </submittedName>
</protein>
<dbReference type="FunFam" id="2.70.70.10:FF:000006">
    <property type="entry name" value="M23 family peptidase"/>
    <property type="match status" value="1"/>
</dbReference>
<comment type="caution">
    <text evidence="3">The sequence shown here is derived from an EMBL/GenBank/DDBJ whole genome shotgun (WGS) entry which is preliminary data.</text>
</comment>
<dbReference type="InterPro" id="IPR050570">
    <property type="entry name" value="Cell_wall_metabolism_enzyme"/>
</dbReference>
<dbReference type="CDD" id="cd12797">
    <property type="entry name" value="M23_peptidase"/>
    <property type="match status" value="1"/>
</dbReference>
<dbReference type="PANTHER" id="PTHR21666">
    <property type="entry name" value="PEPTIDASE-RELATED"/>
    <property type="match status" value="1"/>
</dbReference>
<accession>A0A545UK48</accession>
<dbReference type="InterPro" id="IPR016047">
    <property type="entry name" value="M23ase_b-sheet_dom"/>
</dbReference>